<evidence type="ECO:0000313" key="9">
    <source>
        <dbReference type="EMBL" id="MDP9902181.1"/>
    </source>
</evidence>
<feature type="transmembrane region" description="Helical" evidence="6">
    <location>
        <begin position="79"/>
        <end position="98"/>
    </location>
</feature>
<keyword evidence="5 6" id="KW-0472">Membrane</keyword>
<proteinExistence type="predicted"/>
<keyword evidence="2" id="KW-1003">Cell membrane</keyword>
<dbReference type="InterPro" id="IPR003856">
    <property type="entry name" value="LPS_length_determ_N"/>
</dbReference>
<evidence type="ECO:0000256" key="4">
    <source>
        <dbReference type="ARBA" id="ARBA00022989"/>
    </source>
</evidence>
<feature type="transmembrane region" description="Helical" evidence="6">
    <location>
        <begin position="389"/>
        <end position="408"/>
    </location>
</feature>
<protein>
    <submittedName>
        <fullName evidence="9">Uncharacterized protein involved in exopolysaccharide biosynthesis</fullName>
    </submittedName>
</protein>
<evidence type="ECO:0000313" key="10">
    <source>
        <dbReference type="Proteomes" id="UP001226867"/>
    </source>
</evidence>
<keyword evidence="3 6" id="KW-0812">Transmembrane</keyword>
<evidence type="ECO:0000256" key="2">
    <source>
        <dbReference type="ARBA" id="ARBA00022475"/>
    </source>
</evidence>
<evidence type="ECO:0000259" key="8">
    <source>
        <dbReference type="Pfam" id="PF13807"/>
    </source>
</evidence>
<dbReference type="PANTHER" id="PTHR32309">
    <property type="entry name" value="TYROSINE-PROTEIN KINASE"/>
    <property type="match status" value="1"/>
</dbReference>
<reference evidence="9 10" key="1">
    <citation type="submission" date="2023-07" db="EMBL/GenBank/DDBJ databases">
        <title>Sorghum-associated microbial communities from plants grown in Nebraska, USA.</title>
        <authorList>
            <person name="Schachtman D."/>
        </authorList>
    </citation>
    <scope>NUCLEOTIDE SEQUENCE [LARGE SCALE GENOMIC DNA]</scope>
    <source>
        <strain evidence="9 10">DS1607</strain>
    </source>
</reference>
<evidence type="ECO:0000256" key="1">
    <source>
        <dbReference type="ARBA" id="ARBA00004651"/>
    </source>
</evidence>
<feature type="domain" description="Tyrosine-protein kinase G-rich" evidence="8">
    <location>
        <begin position="335"/>
        <end position="411"/>
    </location>
</feature>
<evidence type="ECO:0000256" key="5">
    <source>
        <dbReference type="ARBA" id="ARBA00023136"/>
    </source>
</evidence>
<dbReference type="Pfam" id="PF02706">
    <property type="entry name" value="Wzz"/>
    <property type="match status" value="1"/>
</dbReference>
<dbReference type="PANTHER" id="PTHR32309:SF13">
    <property type="entry name" value="FERRIC ENTEROBACTIN TRANSPORT PROTEIN FEPE"/>
    <property type="match status" value="1"/>
</dbReference>
<dbReference type="InterPro" id="IPR050445">
    <property type="entry name" value="Bact_polysacc_biosynth/exp"/>
</dbReference>
<dbReference type="Proteomes" id="UP001226867">
    <property type="component" value="Unassembled WGS sequence"/>
</dbReference>
<evidence type="ECO:0000256" key="6">
    <source>
        <dbReference type="SAM" id="Phobius"/>
    </source>
</evidence>
<name>A0ABT9SCV1_9BURK</name>
<keyword evidence="4 6" id="KW-1133">Transmembrane helix</keyword>
<evidence type="ECO:0000259" key="7">
    <source>
        <dbReference type="Pfam" id="PF02706"/>
    </source>
</evidence>
<feature type="domain" description="Polysaccharide chain length determinant N-terminal" evidence="7">
    <location>
        <begin position="63"/>
        <end position="161"/>
    </location>
</feature>
<gene>
    <name evidence="9" type="ORF">J2W36_004457</name>
</gene>
<accession>A0ABT9SCV1</accession>
<dbReference type="Pfam" id="PF13807">
    <property type="entry name" value="GNVR"/>
    <property type="match status" value="1"/>
</dbReference>
<comment type="subcellular location">
    <subcellularLocation>
        <location evidence="1">Cell membrane</location>
        <topology evidence="1">Multi-pass membrane protein</topology>
    </subcellularLocation>
</comment>
<evidence type="ECO:0000256" key="3">
    <source>
        <dbReference type="ARBA" id="ARBA00022692"/>
    </source>
</evidence>
<dbReference type="EMBL" id="JAUSRO010000016">
    <property type="protein sequence ID" value="MDP9902181.1"/>
    <property type="molecule type" value="Genomic_DNA"/>
</dbReference>
<keyword evidence="10" id="KW-1185">Reference proteome</keyword>
<comment type="caution">
    <text evidence="9">The sequence shown here is derived from an EMBL/GenBank/DDBJ whole genome shotgun (WGS) entry which is preliminary data.</text>
</comment>
<dbReference type="InterPro" id="IPR032807">
    <property type="entry name" value="GNVR"/>
</dbReference>
<organism evidence="9 10">
    <name type="scientific">Variovorax ginsengisoli</name>
    <dbReference type="NCBI Taxonomy" id="363844"/>
    <lineage>
        <taxon>Bacteria</taxon>
        <taxon>Pseudomonadati</taxon>
        <taxon>Pseudomonadota</taxon>
        <taxon>Betaproteobacteria</taxon>
        <taxon>Burkholderiales</taxon>
        <taxon>Comamonadaceae</taxon>
        <taxon>Variovorax</taxon>
    </lineage>
</organism>
<sequence length="440" mass="48216">MLRADRFGKAKIQGFSAKLLVITVADGSIKRFFDYLICMTFPNSNGSAEQTTSLRGATSGAGEISILDVLQILIDNLRVLVIFPLIVGILALAISFLIKPIFTASTKFLPPQQQQGAAAAMLQSLGSLGGLAAGASGLKNPADQYIGFLKSESVQDPLINQFGLVDRFDVKYRSDARRVLESRTRISNGKDGLIVIDYDDQDPKIAAEIANAYVKGLGSLLSRLAVTEAQQRRLFFEKQLFDAKNKLIKSEQALKASGVSSSVLRVSPQSAVEGIARLQAQITAQEVKVASMRGYLMPASPDLKQAQNELNAIKSQLIRAQQEEPQAAKEGAGDYIALYRDFKYSETLFELFARQYEAARVDESKEGAIIQVVDVAQIPEKKSGPKREIIALAATFLSFILTIIFVLVRNAFKRKSDDSRLAEKFSKLRIGLKRALGFKK</sequence>
<dbReference type="RefSeq" id="WP_307691936.1">
    <property type="nucleotide sequence ID" value="NZ_JAUSRO010000016.1"/>
</dbReference>